<dbReference type="RefSeq" id="WP_097097509.1">
    <property type="nucleotide sequence ID" value="NZ_OCMY01000001.1"/>
</dbReference>
<keyword evidence="5" id="KW-1185">Reference proteome</keyword>
<keyword evidence="1" id="KW-0238">DNA-binding</keyword>
<evidence type="ECO:0000259" key="3">
    <source>
        <dbReference type="Pfam" id="PF07825"/>
    </source>
</evidence>
<dbReference type="OrthoDB" id="8859100at2"/>
<accession>A0A286C014</accession>
<dbReference type="InterPro" id="IPR038137">
    <property type="entry name" value="Excisionase-like_sf"/>
</dbReference>
<sequence length="78" mass="9523">MKAYITLREWNERQPKPRSIEQVRRWVRSGKLYPPPYLDGREYLIQETAVKINPSKPKQFASENNKLILRDRIRKDRR</sequence>
<keyword evidence="2" id="KW-0233">DNA recombination</keyword>
<protein>
    <submittedName>
        <fullName evidence="4">Excisionase-like protein</fullName>
    </submittedName>
</protein>
<evidence type="ECO:0000256" key="1">
    <source>
        <dbReference type="ARBA" id="ARBA00023125"/>
    </source>
</evidence>
<organism evidence="4 5">
    <name type="scientific">Candidatus Pantoea floridensis</name>
    <dbReference type="NCBI Taxonomy" id="1938870"/>
    <lineage>
        <taxon>Bacteria</taxon>
        <taxon>Pseudomonadati</taxon>
        <taxon>Pseudomonadota</taxon>
        <taxon>Gammaproteobacteria</taxon>
        <taxon>Enterobacterales</taxon>
        <taxon>Erwiniaceae</taxon>
        <taxon>Pantoea</taxon>
    </lineage>
</organism>
<feature type="domain" description="Excisionase-like" evidence="3">
    <location>
        <begin position="4"/>
        <end position="58"/>
    </location>
</feature>
<dbReference type="SUPFAM" id="SSF46955">
    <property type="entry name" value="Putative DNA-binding domain"/>
    <property type="match status" value="1"/>
</dbReference>
<dbReference type="AlphaFoldDB" id="A0A286C014"/>
<dbReference type="Pfam" id="PF07825">
    <property type="entry name" value="Exc"/>
    <property type="match status" value="1"/>
</dbReference>
<evidence type="ECO:0000313" key="5">
    <source>
        <dbReference type="Proteomes" id="UP000219271"/>
    </source>
</evidence>
<dbReference type="Proteomes" id="UP000219271">
    <property type="component" value="Unassembled WGS sequence"/>
</dbReference>
<dbReference type="EMBL" id="OCMY01000001">
    <property type="protein sequence ID" value="SOD39740.1"/>
    <property type="molecule type" value="Genomic_DNA"/>
</dbReference>
<gene>
    <name evidence="4" type="ORF">SAMN06273570_4194</name>
</gene>
<evidence type="ECO:0000313" key="4">
    <source>
        <dbReference type="EMBL" id="SOD39740.1"/>
    </source>
</evidence>
<dbReference type="Gene3D" id="1.10.1660.20">
    <property type="match status" value="1"/>
</dbReference>
<evidence type="ECO:0000256" key="2">
    <source>
        <dbReference type="ARBA" id="ARBA00023172"/>
    </source>
</evidence>
<reference evidence="5" key="1">
    <citation type="submission" date="2017-09" db="EMBL/GenBank/DDBJ databases">
        <authorList>
            <person name="Varghese N."/>
            <person name="Submissions S."/>
        </authorList>
    </citation>
    <scope>NUCLEOTIDE SEQUENCE [LARGE SCALE GENOMIC DNA]</scope>
    <source>
        <strain evidence="5">JKS000234</strain>
    </source>
</reference>
<name>A0A286C014_9GAMM</name>
<dbReference type="GO" id="GO:0003677">
    <property type="term" value="F:DNA binding"/>
    <property type="evidence" value="ECO:0007669"/>
    <property type="project" value="UniProtKB-KW"/>
</dbReference>
<proteinExistence type="predicted"/>
<dbReference type="InterPro" id="IPR009061">
    <property type="entry name" value="DNA-bd_dom_put_sf"/>
</dbReference>
<dbReference type="GO" id="GO:0006310">
    <property type="term" value="P:DNA recombination"/>
    <property type="evidence" value="ECO:0007669"/>
    <property type="project" value="UniProtKB-KW"/>
</dbReference>
<dbReference type="InterPro" id="IPR012884">
    <property type="entry name" value="Excisionase-like"/>
</dbReference>